<dbReference type="GO" id="GO:0005524">
    <property type="term" value="F:ATP binding"/>
    <property type="evidence" value="ECO:0007669"/>
    <property type="project" value="UniProtKB-UniRule"/>
</dbReference>
<keyword evidence="2 5" id="KW-0235">DNA replication</keyword>
<gene>
    <name evidence="8" type="ordered locus">Aboo_0001</name>
</gene>
<dbReference type="eggNOG" id="arCOG00467">
    <property type="taxonomic scope" value="Archaea"/>
</dbReference>
<dbReference type="NCBIfam" id="NF001625">
    <property type="entry name" value="PRK00411.1-3"/>
    <property type="match status" value="1"/>
</dbReference>
<dbReference type="RefSeq" id="WP_008085466.1">
    <property type="nucleotide sequence ID" value="NC_013926.1"/>
</dbReference>
<dbReference type="Pfam" id="PF09079">
    <property type="entry name" value="WHD_Cdc6"/>
    <property type="match status" value="1"/>
</dbReference>
<evidence type="ECO:0000256" key="2">
    <source>
        <dbReference type="ARBA" id="ARBA00022705"/>
    </source>
</evidence>
<dbReference type="InterPro" id="IPR014277">
    <property type="entry name" value="Orc1/Cdc6_arc"/>
</dbReference>
<feature type="domain" description="Cdc6 C-terminal" evidence="7">
    <location>
        <begin position="311"/>
        <end position="393"/>
    </location>
</feature>
<dbReference type="InterPro" id="IPR041664">
    <property type="entry name" value="AAA_16"/>
</dbReference>
<feature type="binding site" evidence="5">
    <location>
        <position position="216"/>
    </location>
    <ligand>
        <name>ATP</name>
        <dbReference type="ChEBI" id="CHEBI:30616"/>
    </ligand>
</feature>
<dbReference type="Proteomes" id="UP000001400">
    <property type="component" value="Chromosome"/>
</dbReference>
<evidence type="ECO:0000256" key="4">
    <source>
        <dbReference type="ARBA" id="ARBA00022840"/>
    </source>
</evidence>
<evidence type="ECO:0000313" key="9">
    <source>
        <dbReference type="Proteomes" id="UP000001400"/>
    </source>
</evidence>
<dbReference type="SUPFAM" id="SSF46785">
    <property type="entry name" value="Winged helix' DNA-binding domain"/>
    <property type="match status" value="1"/>
</dbReference>
<dbReference type="OrthoDB" id="195574at2157"/>
<dbReference type="Pfam" id="PF22703">
    <property type="entry name" value="Cdc6_lid"/>
    <property type="match status" value="1"/>
</dbReference>
<name>B5IFF9_ACIB4</name>
<accession>B5IFF9</accession>
<dbReference type="InterPro" id="IPR003593">
    <property type="entry name" value="AAA+_ATPase"/>
</dbReference>
<comment type="similarity">
    <text evidence="1 5">Belongs to the CDC6/cdc18 family.</text>
</comment>
<dbReference type="GO" id="GO:0006260">
    <property type="term" value="P:DNA replication"/>
    <property type="evidence" value="ECO:0007669"/>
    <property type="project" value="UniProtKB-UniRule"/>
</dbReference>
<dbReference type="EMBL" id="CP001941">
    <property type="protein sequence ID" value="ADD07813.1"/>
    <property type="molecule type" value="Genomic_DNA"/>
</dbReference>
<dbReference type="PANTHER" id="PTHR10763">
    <property type="entry name" value="CELL DIVISION CONTROL PROTEIN 6-RELATED"/>
    <property type="match status" value="1"/>
</dbReference>
<proteinExistence type="inferred from homology"/>
<dbReference type="AlphaFoldDB" id="B5IFF9"/>
<organism evidence="8 9">
    <name type="scientific">Aciduliprofundum boonei (strain DSM 19572 / T469)</name>
    <dbReference type="NCBI Taxonomy" id="439481"/>
    <lineage>
        <taxon>Archaea</taxon>
        <taxon>Methanobacteriati</taxon>
        <taxon>Thermoplasmatota</taxon>
        <taxon>DHVE2 group</taxon>
        <taxon>Candidatus Aciduliprofundum</taxon>
    </lineage>
</organism>
<keyword evidence="4 5" id="KW-0067">ATP-binding</keyword>
<dbReference type="InterPro" id="IPR015163">
    <property type="entry name" value="Cdc6_C"/>
</dbReference>
<dbReference type="STRING" id="439481.Aboo_0001"/>
<keyword evidence="3 5" id="KW-0547">Nucleotide-binding</keyword>
<protein>
    <recommendedName>
        <fullName evidence="5">ORC1-type DNA replication protein</fullName>
    </recommendedName>
</protein>
<evidence type="ECO:0000259" key="6">
    <source>
        <dbReference type="SMART" id="SM00382"/>
    </source>
</evidence>
<sequence>MGQVNLFEKHMRKLSLFKGNREALYPDYLPDSLPHREKEIDRLAEILVTALEGNKPSNVLIFGKTGTGKTAVVRYVGRELKRAEKVYAKKKIEYIYLNCETVDTPYSILQNLGNYFIEDWDEKIPFTGWPMDKVFSTVKERIDEWNGIVVLVLDEIDKLVAKSGDDILYQLLLLDSEMKNSRLSVIGISNELKFTDLLDPRVKSRLGQEKLIFSPYNAFQLQDILSERVKIAVKDDAVSDEVISICAAIAAQEHGDARRAIDLLRISIEIAEREGAEKVTDRHVYLAKNKIEMDCITEAIKTLPLHSKIVLLGIALNEEAGNNTLTTGELYHIYSTLSKRIGASPLTQRRVSDLISDMDMLGLISTKVKSFGRYGRTKIIELALPVQEVKKIIFEDEFLAELNEVKLASQKKLFF</sequence>
<dbReference type="InterPro" id="IPR036388">
    <property type="entry name" value="WH-like_DNA-bd_sf"/>
</dbReference>
<dbReference type="Gene3D" id="3.40.50.300">
    <property type="entry name" value="P-loop containing nucleotide triphosphate hydrolases"/>
    <property type="match status" value="1"/>
</dbReference>
<evidence type="ECO:0000256" key="1">
    <source>
        <dbReference type="ARBA" id="ARBA00006184"/>
    </source>
</evidence>
<dbReference type="SMART" id="SM01074">
    <property type="entry name" value="Cdc6_C"/>
    <property type="match status" value="1"/>
</dbReference>
<dbReference type="SMART" id="SM00382">
    <property type="entry name" value="AAA"/>
    <property type="match status" value="1"/>
</dbReference>
<dbReference type="HAMAP" id="MF_01407">
    <property type="entry name" value="ORC1_type_DNA_replic_protein"/>
    <property type="match status" value="1"/>
</dbReference>
<feature type="domain" description="AAA+ ATPase" evidence="6">
    <location>
        <begin position="55"/>
        <end position="213"/>
    </location>
</feature>
<dbReference type="Gene3D" id="1.10.10.10">
    <property type="entry name" value="Winged helix-like DNA-binding domain superfamily/Winged helix DNA-binding domain"/>
    <property type="match status" value="1"/>
</dbReference>
<dbReference type="GeneID" id="8828504"/>
<evidence type="ECO:0000313" key="8">
    <source>
        <dbReference type="EMBL" id="ADD07813.1"/>
    </source>
</evidence>
<dbReference type="CDD" id="cd00009">
    <property type="entry name" value="AAA"/>
    <property type="match status" value="1"/>
</dbReference>
<dbReference type="InterPro" id="IPR027417">
    <property type="entry name" value="P-loop_NTPase"/>
</dbReference>
<dbReference type="FunFam" id="3.40.50.300:FF:000930">
    <property type="entry name" value="ORC1-type DNA replication protein"/>
    <property type="match status" value="1"/>
</dbReference>
<keyword evidence="9" id="KW-1185">Reference proteome</keyword>
<dbReference type="CDD" id="cd08768">
    <property type="entry name" value="Cdc6_C"/>
    <property type="match status" value="1"/>
</dbReference>
<dbReference type="PANTHER" id="PTHR10763:SF22">
    <property type="entry name" value="ORC1-TYPE DNA REPLICATION PROTEIN"/>
    <property type="match status" value="1"/>
</dbReference>
<dbReference type="Gene3D" id="1.10.8.60">
    <property type="match status" value="1"/>
</dbReference>
<feature type="binding site" evidence="5">
    <location>
        <position position="228"/>
    </location>
    <ligand>
        <name>ATP</name>
        <dbReference type="ChEBI" id="CHEBI:30616"/>
    </ligand>
</feature>
<feature type="binding site" evidence="5">
    <location>
        <begin position="67"/>
        <end position="71"/>
    </location>
    <ligand>
        <name>ATP</name>
        <dbReference type="ChEBI" id="CHEBI:30616"/>
    </ligand>
</feature>
<dbReference type="KEGG" id="abi:Aboo_0001"/>
<dbReference type="InterPro" id="IPR050311">
    <property type="entry name" value="ORC1/CDC6"/>
</dbReference>
<evidence type="ECO:0000256" key="5">
    <source>
        <dbReference type="HAMAP-Rule" id="MF_01407"/>
    </source>
</evidence>
<dbReference type="FunFam" id="1.10.8.60:FF:000073">
    <property type="entry name" value="ORC1-type DNA replication protein"/>
    <property type="match status" value="1"/>
</dbReference>
<dbReference type="Pfam" id="PF13191">
    <property type="entry name" value="AAA_16"/>
    <property type="match status" value="1"/>
</dbReference>
<dbReference type="SUPFAM" id="SSF52540">
    <property type="entry name" value="P-loop containing nucleoside triphosphate hydrolases"/>
    <property type="match status" value="1"/>
</dbReference>
<comment type="function">
    <text evidence="5">Involved in regulation of DNA replication.</text>
</comment>
<dbReference type="HOGENOM" id="CLU_025112_3_1_2"/>
<dbReference type="InterPro" id="IPR036390">
    <property type="entry name" value="WH_DNA-bd_sf"/>
</dbReference>
<dbReference type="NCBIfam" id="TIGR02928">
    <property type="entry name" value="orc1/cdc6 family replication initiation protein"/>
    <property type="match status" value="1"/>
</dbReference>
<reference evidence="8" key="1">
    <citation type="submission" date="2010-02" db="EMBL/GenBank/DDBJ databases">
        <title>Complete sequence of Aciduliprofundum boonei T469.</title>
        <authorList>
            <consortium name="US DOE Joint Genome Institute"/>
            <person name="Lucas S."/>
            <person name="Copeland A."/>
            <person name="Lapidus A."/>
            <person name="Cheng J.-F."/>
            <person name="Bruce D."/>
            <person name="Goodwin L."/>
            <person name="Pitluck S."/>
            <person name="Saunders E."/>
            <person name="Detter J.C."/>
            <person name="Han C."/>
            <person name="Tapia R."/>
            <person name="Land M."/>
            <person name="Hauser L."/>
            <person name="Kyrpides N."/>
            <person name="Mikhailova N."/>
            <person name="Flores G."/>
            <person name="Reysenbach A.-L."/>
            <person name="Woyke T."/>
        </authorList>
    </citation>
    <scope>NUCLEOTIDE SEQUENCE</scope>
    <source>
        <strain evidence="8">T469</strain>
    </source>
</reference>
<dbReference type="InterPro" id="IPR055237">
    <property type="entry name" value="Cdc6_lid"/>
</dbReference>
<evidence type="ECO:0000259" key="7">
    <source>
        <dbReference type="SMART" id="SM01074"/>
    </source>
</evidence>
<evidence type="ECO:0000256" key="3">
    <source>
        <dbReference type="ARBA" id="ARBA00022741"/>
    </source>
</evidence>